<evidence type="ECO:0000256" key="2">
    <source>
        <dbReference type="ARBA" id="ARBA00022491"/>
    </source>
</evidence>
<dbReference type="Proteomes" id="UP000827092">
    <property type="component" value="Unassembled WGS sequence"/>
</dbReference>
<dbReference type="InterPro" id="IPR036236">
    <property type="entry name" value="Znf_C2H2_sf"/>
</dbReference>
<dbReference type="GO" id="GO:0006325">
    <property type="term" value="P:chromatin organization"/>
    <property type="evidence" value="ECO:0007669"/>
    <property type="project" value="UniProtKB-KW"/>
</dbReference>
<evidence type="ECO:0000313" key="16">
    <source>
        <dbReference type="Proteomes" id="UP000827092"/>
    </source>
</evidence>
<dbReference type="GO" id="GO:0008270">
    <property type="term" value="F:zinc ion binding"/>
    <property type="evidence" value="ECO:0007669"/>
    <property type="project" value="UniProtKB-KW"/>
</dbReference>
<evidence type="ECO:0000313" key="15">
    <source>
        <dbReference type="EMBL" id="KAG8196896.1"/>
    </source>
</evidence>
<evidence type="ECO:0000256" key="5">
    <source>
        <dbReference type="ARBA" id="ARBA00022771"/>
    </source>
</evidence>
<keyword evidence="7" id="KW-0156">Chromatin regulator</keyword>
<dbReference type="InterPro" id="IPR059034">
    <property type="entry name" value="SH3_AEBP2_C"/>
</dbReference>
<dbReference type="SUPFAM" id="SSF57667">
    <property type="entry name" value="beta-beta-alpha zinc fingers"/>
    <property type="match status" value="2"/>
</dbReference>
<dbReference type="GO" id="GO:0006357">
    <property type="term" value="P:regulation of transcription by RNA polymerase II"/>
    <property type="evidence" value="ECO:0007669"/>
    <property type="project" value="TreeGrafter"/>
</dbReference>
<evidence type="ECO:0000256" key="4">
    <source>
        <dbReference type="ARBA" id="ARBA00022737"/>
    </source>
</evidence>
<proteinExistence type="inferred from homology"/>
<evidence type="ECO:0000256" key="11">
    <source>
        <dbReference type="ARBA" id="ARBA00037930"/>
    </source>
</evidence>
<evidence type="ECO:0000256" key="6">
    <source>
        <dbReference type="ARBA" id="ARBA00022833"/>
    </source>
</evidence>
<dbReference type="InterPro" id="IPR013087">
    <property type="entry name" value="Znf_C2H2_type"/>
</dbReference>
<protein>
    <recommendedName>
        <fullName evidence="14">C2H2-type domain-containing protein</fullName>
    </recommendedName>
</protein>
<dbReference type="InterPro" id="IPR052130">
    <property type="entry name" value="AEBP2/jing_C2H2-ZnF"/>
</dbReference>
<dbReference type="GO" id="GO:0035098">
    <property type="term" value="C:ESC/E(Z) complex"/>
    <property type="evidence" value="ECO:0007669"/>
    <property type="project" value="TreeGrafter"/>
</dbReference>
<evidence type="ECO:0000256" key="9">
    <source>
        <dbReference type="ARBA" id="ARBA00023163"/>
    </source>
</evidence>
<keyword evidence="5 12" id="KW-0863">Zinc-finger</keyword>
<evidence type="ECO:0000256" key="3">
    <source>
        <dbReference type="ARBA" id="ARBA00022723"/>
    </source>
</evidence>
<dbReference type="SMART" id="SM00355">
    <property type="entry name" value="ZnF_C2H2"/>
    <property type="match status" value="3"/>
</dbReference>
<evidence type="ECO:0000256" key="8">
    <source>
        <dbReference type="ARBA" id="ARBA00023015"/>
    </source>
</evidence>
<keyword evidence="3" id="KW-0479">Metal-binding</keyword>
<reference evidence="15 16" key="1">
    <citation type="journal article" date="2022" name="Nat. Ecol. Evol.">
        <title>A masculinizing supergene underlies an exaggerated male reproductive morph in a spider.</title>
        <authorList>
            <person name="Hendrickx F."/>
            <person name="De Corte Z."/>
            <person name="Sonet G."/>
            <person name="Van Belleghem S.M."/>
            <person name="Kostlbacher S."/>
            <person name="Vangestel C."/>
        </authorList>
    </citation>
    <scope>NUCLEOTIDE SEQUENCE [LARGE SCALE GENOMIC DNA]</scope>
    <source>
        <strain evidence="15">W744_W776</strain>
    </source>
</reference>
<evidence type="ECO:0000256" key="7">
    <source>
        <dbReference type="ARBA" id="ARBA00022853"/>
    </source>
</evidence>
<evidence type="ECO:0000256" key="13">
    <source>
        <dbReference type="SAM" id="MobiDB-lite"/>
    </source>
</evidence>
<keyword evidence="10" id="KW-0539">Nucleus</keyword>
<evidence type="ECO:0000256" key="1">
    <source>
        <dbReference type="ARBA" id="ARBA00004123"/>
    </source>
</evidence>
<keyword evidence="4" id="KW-0677">Repeat</keyword>
<accession>A0AAV6VL70</accession>
<keyword evidence="2" id="KW-0678">Repressor</keyword>
<dbReference type="Gene3D" id="3.30.160.60">
    <property type="entry name" value="Classic Zinc Finger"/>
    <property type="match status" value="2"/>
</dbReference>
<gene>
    <name evidence="15" type="ORF">JTE90_027604</name>
</gene>
<comment type="subcellular location">
    <subcellularLocation>
        <location evidence="1">Nucleus</location>
    </subcellularLocation>
</comment>
<feature type="region of interest" description="Disordered" evidence="13">
    <location>
        <begin position="213"/>
        <end position="242"/>
    </location>
</feature>
<keyword evidence="6" id="KW-0862">Zinc</keyword>
<keyword evidence="16" id="KW-1185">Reference proteome</keyword>
<comment type="caution">
    <text evidence="15">The sequence shown here is derived from an EMBL/GenBank/DDBJ whole genome shotgun (WGS) entry which is preliminary data.</text>
</comment>
<dbReference type="PANTHER" id="PTHR46541">
    <property type="entry name" value="ZINC FINGER PROTEIN AEBP2"/>
    <property type="match status" value="1"/>
</dbReference>
<keyword evidence="9" id="KW-0804">Transcription</keyword>
<dbReference type="Pfam" id="PF26014">
    <property type="entry name" value="SH3_AEBP2_C"/>
    <property type="match status" value="1"/>
</dbReference>
<name>A0AAV6VL70_9ARAC</name>
<keyword evidence="8" id="KW-0805">Transcription regulation</keyword>
<dbReference type="PROSITE" id="PS00028">
    <property type="entry name" value="ZINC_FINGER_C2H2_1"/>
    <property type="match status" value="2"/>
</dbReference>
<evidence type="ECO:0000259" key="14">
    <source>
        <dbReference type="PROSITE" id="PS50157"/>
    </source>
</evidence>
<feature type="domain" description="C2H2-type" evidence="14">
    <location>
        <begin position="70"/>
        <end position="99"/>
    </location>
</feature>
<comment type="similarity">
    <text evidence="11">Belongs to the AEBP2/jing C2H2-type zinc-finger family.</text>
</comment>
<dbReference type="AlphaFoldDB" id="A0AAV6VL70"/>
<sequence>MQQCNWVNCDICLEGNTELVEHIRTQHVQVQKDKESFVCLWVGCKVYDRSSCSLSWLERHILCHGGNKPFKCIVDNCSQRFPSQAALQRHVNSHFDRHPNGHGGKMGRCRDENNAKSLRKKRNAKFKNRSALGKTEDFFDANVMEQIRYRLVEVHSSHLLNSTSHSGSITFHSRVRAVRTDKSGKIKVLLHWVPENILPDSWVPEQEVTRSKTVPYSSLPAELHPHPSESLNETPRVKQRRK</sequence>
<organism evidence="15 16">
    <name type="scientific">Oedothorax gibbosus</name>
    <dbReference type="NCBI Taxonomy" id="931172"/>
    <lineage>
        <taxon>Eukaryota</taxon>
        <taxon>Metazoa</taxon>
        <taxon>Ecdysozoa</taxon>
        <taxon>Arthropoda</taxon>
        <taxon>Chelicerata</taxon>
        <taxon>Arachnida</taxon>
        <taxon>Araneae</taxon>
        <taxon>Araneomorphae</taxon>
        <taxon>Entelegynae</taxon>
        <taxon>Araneoidea</taxon>
        <taxon>Linyphiidae</taxon>
        <taxon>Erigoninae</taxon>
        <taxon>Oedothorax</taxon>
    </lineage>
</organism>
<dbReference type="EMBL" id="JAFNEN010000063">
    <property type="protein sequence ID" value="KAG8196896.1"/>
    <property type="molecule type" value="Genomic_DNA"/>
</dbReference>
<dbReference type="PROSITE" id="PS50157">
    <property type="entry name" value="ZINC_FINGER_C2H2_2"/>
    <property type="match status" value="1"/>
</dbReference>
<evidence type="ECO:0000256" key="12">
    <source>
        <dbReference type="PROSITE-ProRule" id="PRU00042"/>
    </source>
</evidence>
<dbReference type="PANTHER" id="PTHR46541:SF1">
    <property type="entry name" value="ZINC FINGER PROTEIN AEBP2"/>
    <property type="match status" value="1"/>
</dbReference>
<evidence type="ECO:0000256" key="10">
    <source>
        <dbReference type="ARBA" id="ARBA00023242"/>
    </source>
</evidence>